<dbReference type="AlphaFoldDB" id="A0A9D2LAF1"/>
<dbReference type="Gene3D" id="3.20.20.140">
    <property type="entry name" value="Metal-dependent hydrolases"/>
    <property type="match status" value="1"/>
</dbReference>
<dbReference type="Proteomes" id="UP000823823">
    <property type="component" value="Unassembled WGS sequence"/>
</dbReference>
<dbReference type="Gene3D" id="3.10.310.70">
    <property type="match status" value="1"/>
</dbReference>
<reference evidence="2" key="2">
    <citation type="submission" date="2021-04" db="EMBL/GenBank/DDBJ databases">
        <authorList>
            <person name="Gilroy R."/>
        </authorList>
    </citation>
    <scope>NUCLEOTIDE SEQUENCE</scope>
    <source>
        <strain evidence="2">ChiHjej13B12-24818</strain>
    </source>
</reference>
<dbReference type="InterPro" id="IPR032466">
    <property type="entry name" value="Metal_Hydrolase"/>
</dbReference>
<reference evidence="2" key="1">
    <citation type="journal article" date="2021" name="PeerJ">
        <title>Extensive microbial diversity within the chicken gut microbiome revealed by metagenomics and culture.</title>
        <authorList>
            <person name="Gilroy R."/>
            <person name="Ravi A."/>
            <person name="Getino M."/>
            <person name="Pursley I."/>
            <person name="Horton D.L."/>
            <person name="Alikhan N.F."/>
            <person name="Baker D."/>
            <person name="Gharbi K."/>
            <person name="Hall N."/>
            <person name="Watson M."/>
            <person name="Adriaenssens E.M."/>
            <person name="Foster-Nyarko E."/>
            <person name="Jarju S."/>
            <person name="Secka A."/>
            <person name="Antonio M."/>
            <person name="Oren A."/>
            <person name="Chaudhuri R.R."/>
            <person name="La Ragione R."/>
            <person name="Hildebrand F."/>
            <person name="Pallen M.J."/>
        </authorList>
    </citation>
    <scope>NUCLEOTIDE SEQUENCE</scope>
    <source>
        <strain evidence="2">ChiHjej13B12-24818</strain>
    </source>
</reference>
<dbReference type="EMBL" id="DWZH01000001">
    <property type="protein sequence ID" value="HJB08925.1"/>
    <property type="molecule type" value="Genomic_DNA"/>
</dbReference>
<dbReference type="GO" id="GO:0016810">
    <property type="term" value="F:hydrolase activity, acting on carbon-nitrogen (but not peptide) bonds"/>
    <property type="evidence" value="ECO:0007669"/>
    <property type="project" value="InterPro"/>
</dbReference>
<evidence type="ECO:0000259" key="1">
    <source>
        <dbReference type="Pfam" id="PF07969"/>
    </source>
</evidence>
<dbReference type="SUPFAM" id="SSF51556">
    <property type="entry name" value="Metallo-dependent hydrolases"/>
    <property type="match status" value="1"/>
</dbReference>
<dbReference type="PANTHER" id="PTHR22642">
    <property type="entry name" value="IMIDAZOLONEPROPIONASE"/>
    <property type="match status" value="1"/>
</dbReference>
<evidence type="ECO:0000313" key="2">
    <source>
        <dbReference type="EMBL" id="HJB08925.1"/>
    </source>
</evidence>
<dbReference type="SUPFAM" id="SSF51338">
    <property type="entry name" value="Composite domain of metallo-dependent hydrolases"/>
    <property type="match status" value="1"/>
</dbReference>
<protein>
    <submittedName>
        <fullName evidence="2">Amidohydrolase family protein</fullName>
    </submittedName>
</protein>
<dbReference type="PANTHER" id="PTHR22642:SF2">
    <property type="entry name" value="PROTEIN LONG AFTER FAR-RED 3"/>
    <property type="match status" value="1"/>
</dbReference>
<dbReference type="Pfam" id="PF07969">
    <property type="entry name" value="Amidohydro_3"/>
    <property type="match status" value="1"/>
</dbReference>
<gene>
    <name evidence="2" type="ORF">H9786_00100</name>
</gene>
<sequence length="510" mass="53450">MVSGQVPARPVDLRIRDGVITEIAAARRGGGEPSLSRLGGEEVLDGGGAIAIPGLWDQHVHSGQLAQAHARLDTSGAGSVGVILELVRAELAERREWGTGMGHALIGFGHRLVDLAVAPTVPALDGSTGTVPTVLIGGDAHHAWLNSQALQMLGLPPRDGIVAEEEWFELVPRLTELPGVAEADATGAAMLQRQALQRGVVGVTDMEWGRIWEDWLARSPRLRVRPAVYPADLEATPGPTGAVLDTGGMVEMGPLKVIVDGALGSHSAYTRHTYTDGHGYSGRGVLSVGPEQLTEVLGRARELGLTAAVHAIGDAAAQVGLDAIEATGIAARLEHAQMLTDVDVARMARLGVVASVQPAHLLDDRDATEELWPGRADQAFRLRDLFDAGAGLVLGSDAPVAPLDPWLAMAAAVHRSADEREGWFPAQQLQPREALAASTDGVVALEPGGRGDVVLLDEGHTSADLSDLFADVPSGADGLMVDTAARESAHRLREAEVLATVVAGRLESQR</sequence>
<proteinExistence type="predicted"/>
<evidence type="ECO:0000313" key="3">
    <source>
        <dbReference type="Proteomes" id="UP000823823"/>
    </source>
</evidence>
<feature type="domain" description="Amidohydrolase 3" evidence="1">
    <location>
        <begin position="42"/>
        <end position="505"/>
    </location>
</feature>
<comment type="caution">
    <text evidence="2">The sequence shown here is derived from an EMBL/GenBank/DDBJ whole genome shotgun (WGS) entry which is preliminary data.</text>
</comment>
<dbReference type="InterPro" id="IPR013108">
    <property type="entry name" value="Amidohydro_3"/>
</dbReference>
<dbReference type="InterPro" id="IPR011059">
    <property type="entry name" value="Metal-dep_hydrolase_composite"/>
</dbReference>
<organism evidence="2 3">
    <name type="scientific">Candidatus Brachybacterium merdavium</name>
    <dbReference type="NCBI Taxonomy" id="2838513"/>
    <lineage>
        <taxon>Bacteria</taxon>
        <taxon>Bacillati</taxon>
        <taxon>Actinomycetota</taxon>
        <taxon>Actinomycetes</taxon>
        <taxon>Micrococcales</taxon>
        <taxon>Dermabacteraceae</taxon>
        <taxon>Brachybacterium</taxon>
    </lineage>
</organism>
<name>A0A9D2LAF1_9MICO</name>
<dbReference type="Gene3D" id="2.30.40.10">
    <property type="entry name" value="Urease, subunit C, domain 1"/>
    <property type="match status" value="1"/>
</dbReference>
<accession>A0A9D2LAF1</accession>